<proteinExistence type="predicted"/>
<name>A0A6P1NWL2_9BACT</name>
<evidence type="ECO:0000313" key="2">
    <source>
        <dbReference type="EMBL" id="QHL88236.1"/>
    </source>
</evidence>
<evidence type="ECO:0000259" key="1">
    <source>
        <dbReference type="Pfam" id="PF13020"/>
    </source>
</evidence>
<dbReference type="SUPFAM" id="SSF55874">
    <property type="entry name" value="ATPase domain of HSP90 chaperone/DNA topoisomerase II/histidine kinase"/>
    <property type="match status" value="1"/>
</dbReference>
<evidence type="ECO:0000313" key="3">
    <source>
        <dbReference type="Proteomes" id="UP000464214"/>
    </source>
</evidence>
<dbReference type="RefSeq" id="WP_160692411.1">
    <property type="nucleotide sequence ID" value="NZ_CP047897.1"/>
</dbReference>
<protein>
    <submittedName>
        <fullName evidence="2">DUF3883 domain-containing protein</fullName>
    </submittedName>
</protein>
<gene>
    <name evidence="2" type="ORF">GU926_12660</name>
</gene>
<dbReference type="NCBIfam" id="NF047352">
    <property type="entry name" value="P_loop_sacsin"/>
    <property type="match status" value="1"/>
</dbReference>
<dbReference type="InterPro" id="IPR024975">
    <property type="entry name" value="NOV_C"/>
</dbReference>
<keyword evidence="3" id="KW-1185">Reference proteome</keyword>
<dbReference type="EMBL" id="CP047897">
    <property type="protein sequence ID" value="QHL88236.1"/>
    <property type="molecule type" value="Genomic_DNA"/>
</dbReference>
<dbReference type="Pfam" id="PF13020">
    <property type="entry name" value="NOV_C"/>
    <property type="match status" value="1"/>
</dbReference>
<dbReference type="Gene3D" id="3.30.565.10">
    <property type="entry name" value="Histidine kinase-like ATPase, C-terminal domain"/>
    <property type="match status" value="1"/>
</dbReference>
<accession>A0A6P1NWL2</accession>
<organism evidence="2 3">
    <name type="scientific">Nibribacter ruber</name>
    <dbReference type="NCBI Taxonomy" id="2698458"/>
    <lineage>
        <taxon>Bacteria</taxon>
        <taxon>Pseudomonadati</taxon>
        <taxon>Bacteroidota</taxon>
        <taxon>Cytophagia</taxon>
        <taxon>Cytophagales</taxon>
        <taxon>Hymenobacteraceae</taxon>
        <taxon>Nibribacter</taxon>
    </lineage>
</organism>
<dbReference type="InterPro" id="IPR036890">
    <property type="entry name" value="HATPase_C_sf"/>
</dbReference>
<dbReference type="KEGG" id="nib:GU926_12660"/>
<reference evidence="2 3" key="1">
    <citation type="submission" date="2020-01" db="EMBL/GenBank/DDBJ databases">
        <authorList>
            <person name="Kim M."/>
        </authorList>
    </citation>
    <scope>NUCLEOTIDE SEQUENCE [LARGE SCALE GENOMIC DNA]</scope>
    <source>
        <strain evidence="2 3">BT10</strain>
    </source>
</reference>
<dbReference type="Proteomes" id="UP000464214">
    <property type="component" value="Chromosome"/>
</dbReference>
<feature type="domain" description="Protein NO VEIN C-terminal" evidence="1">
    <location>
        <begin position="1332"/>
        <end position="1374"/>
    </location>
</feature>
<sequence>MILLEPEMATSIFKAHHNYYLNVGIETIKQQAGQVEQVSADYQGRVIYELLQNAFDKAEGRILITAKDYCLYIANDGTPFTYQVDFDYKTGTSKRADFQSLCSISTSTKSADTSIGNKGVGFKSAFSIARDNYVQVHTQGEIVQEAGDPSSTNISFRIYDSFKDPEKLPETLNVDIRETLKEQIEAVQKENSGRGVPGFYFPIQEQEQNDYVQSLFQEGFVTIIQIPFTVSKEEEVKKLFSEIKGIHFEFVQLRVSKPLTITFKYEGNESLCFTKKSGTNDGEIAIIKCSLKEDVKVLAAKAGINISNPQIAFYLKPTENSKENAGVLYNYLPTKYPSPFKNVDFHADFHTTVDRTAINFNGNIGEYNKALFRACLELYFSYLNSYNKSEVVPQLKSQFIKEVSFADTVLAPFNWNYLQLHAPWPAFGHVRDILQIGNHNYATGSNFLSSLAKVFFQETRIKTDHDDFFEHTTAFIAYFSREDGQDRKWTNYFYTEFARQLKKKNAAVIYAHDGPGISVSESTELIYREQNEDLQSFVPSFVGLTLINYKVENQELRQALGIREYRDRNEILKHYRQVSPTGRHHGPENQITEEQQRDLLRSISTLMGKTGENILPTHRYNSFITRRNSEDNTTANLADFSLSTVFLKTIPGKYKPAQLCREKDLDLSFLPEMPKGISQKTFLQYLGVSFHTSYRFVDLSIWESLKEGLDYIPALWKGSSGNQEDQLRHSMIVEGIRVVANEKAIPPALINDNEYSFLEKLRIAEFKDDAHSLLIKKYNDFPKEYLQQLVTICQNNLHRQEQIIRLYQKIFEPLAKRLQEYLVIRQNKLEFVHHTDFYIVQNESEFKLAADIPDLDKPVLVYHKSKIDLEAYHLKGKVLKITEAAIVAQNQVDKIEYYRQKLLPKLVYVLLEISQSTLSETDYFEEPEKIAELSKRLQQLRFYEADRLTRDIQIGNICKTVERTFDTNEEALFLSKDLPVHQQAEAIAKGVFNNTRIAKALELIVFHKEEEVLREEYHAQLKIHQDVFKRYWISDYDTRFKAFSKEVLSHFNQEQLAEDSRWHVYNANHQSRFLEDVFRRDCLNELELMIRRKQTEFSDGIFADFNLDIDFNLHHERLAKLCLRLEQADPENSKELQGRLQALFGKMGILEDLERLEADVELAFPEQASKPSFGQLADATREISVLSRIERIYQGLNQHPAKTLSGFQASATVSSSTIPVKSKKLIYKGNSLPATNAEVTGANGEEEVLGYLIRYFLHVERPEDRKQALDEVFKLICTVLGKDEPALEKHRNFYQTCLDYIEDEPALAKALIPFYYLTLHYKFAFTDLVAWYEGQAVLVEVKTTQSPRNNNFRITGSEVNVARSRKNYLIVRVTPNELIFMGNPIYGVLNKIEEIRGENFRIQPYGYTFEFDKQKLLADTSSN</sequence>